<comment type="caution">
    <text evidence="1">The sequence shown here is derived from an EMBL/GenBank/DDBJ whole genome shotgun (WGS) entry which is preliminary data.</text>
</comment>
<proteinExistence type="predicted"/>
<dbReference type="PIRSF" id="PIRSF021265">
    <property type="entry name" value="DUF956"/>
    <property type="match status" value="1"/>
</dbReference>
<sequence>MAQSLNSRVEVQATGVSYMGFGGKVGKFLVGDKAIEFYPDSNVERYIQIPWDSIQSIGANVHHNKVSRHFEIYTEKSRFLFASSDSGKILKAARQHIGNDRVIKLPTLVQLIGKKLASIFKK</sequence>
<name>A0A4T2GMS7_STRSU</name>
<dbReference type="Proteomes" id="UP000305165">
    <property type="component" value="Unassembled WGS sequence"/>
</dbReference>
<evidence type="ECO:0000313" key="2">
    <source>
        <dbReference type="Proteomes" id="UP000305165"/>
    </source>
</evidence>
<protein>
    <submittedName>
        <fullName evidence="1">DUF956 family protein</fullName>
    </submittedName>
</protein>
<accession>A0A4T2GMS7</accession>
<reference evidence="1 2" key="1">
    <citation type="submission" date="2019-04" db="EMBL/GenBank/DDBJ databases">
        <title>Genome analysis of Streptococcus suis strain WUSS424.</title>
        <authorList>
            <person name="Chen H."/>
            <person name="Gao X."/>
            <person name="Wu Z."/>
        </authorList>
    </citation>
    <scope>NUCLEOTIDE SEQUENCE [LARGE SCALE GENOMIC DNA]</scope>
    <source>
        <strain evidence="1 2">WUSS424</strain>
    </source>
</reference>
<dbReference type="OrthoDB" id="1646215at2"/>
<dbReference type="EMBL" id="SSXO01000003">
    <property type="protein sequence ID" value="TIH99673.1"/>
    <property type="molecule type" value="Genomic_DNA"/>
</dbReference>
<evidence type="ECO:0000313" key="1">
    <source>
        <dbReference type="EMBL" id="TIH99673.1"/>
    </source>
</evidence>
<organism evidence="1 2">
    <name type="scientific">Streptococcus suis</name>
    <dbReference type="NCBI Taxonomy" id="1307"/>
    <lineage>
        <taxon>Bacteria</taxon>
        <taxon>Bacillati</taxon>
        <taxon>Bacillota</taxon>
        <taxon>Bacilli</taxon>
        <taxon>Lactobacillales</taxon>
        <taxon>Streptococcaceae</taxon>
        <taxon>Streptococcus</taxon>
    </lineage>
</organism>
<dbReference type="AlphaFoldDB" id="A0A4T2GMS7"/>
<gene>
    <name evidence="1" type="ORF">FAJ39_05560</name>
</gene>
<dbReference type="Pfam" id="PF06115">
    <property type="entry name" value="DUF956"/>
    <property type="match status" value="1"/>
</dbReference>
<dbReference type="InterPro" id="IPR010360">
    <property type="entry name" value="DUF956"/>
</dbReference>